<evidence type="ECO:0000313" key="5">
    <source>
        <dbReference type="EMBL" id="REF95042.1"/>
    </source>
</evidence>
<dbReference type="RefSeq" id="WP_116066791.1">
    <property type="nucleotide sequence ID" value="NZ_BONB01000018.1"/>
</dbReference>
<accession>A0A3D9ZF06</accession>
<dbReference type="PROSITE" id="PS51257">
    <property type="entry name" value="PROKAR_LIPOPROTEIN"/>
    <property type="match status" value="1"/>
</dbReference>
<keyword evidence="2" id="KW-0732">Signal</keyword>
<dbReference type="Pfam" id="PF10646">
    <property type="entry name" value="Germane"/>
    <property type="match status" value="1"/>
</dbReference>
<dbReference type="InterPro" id="IPR019606">
    <property type="entry name" value="GerMN"/>
</dbReference>
<proteinExistence type="predicted"/>
<evidence type="ECO:0000313" key="6">
    <source>
        <dbReference type="Proteomes" id="UP000256913"/>
    </source>
</evidence>
<evidence type="ECO:0000256" key="1">
    <source>
        <dbReference type="SAM" id="MobiDB-lite"/>
    </source>
</evidence>
<feature type="domain" description="GerMN" evidence="3">
    <location>
        <begin position="185"/>
        <end position="293"/>
    </location>
</feature>
<dbReference type="OrthoDB" id="5172668at2"/>
<reference evidence="5 6" key="1">
    <citation type="submission" date="2018-08" db="EMBL/GenBank/DDBJ databases">
        <title>Sequencing the genomes of 1000 actinobacteria strains.</title>
        <authorList>
            <person name="Klenk H.-P."/>
        </authorList>
    </citation>
    <scope>NUCLEOTIDE SEQUENCE [LARGE SCALE GENOMIC DNA]</scope>
    <source>
        <strain evidence="5 6">DSM 44099</strain>
    </source>
</reference>
<dbReference type="SUPFAM" id="SSF75011">
    <property type="entry name" value="3-carboxy-cis,cis-mucoante lactonizing enzyme"/>
    <property type="match status" value="1"/>
</dbReference>
<organism evidence="5 6">
    <name type="scientific">Asanoa ferruginea</name>
    <dbReference type="NCBI Taxonomy" id="53367"/>
    <lineage>
        <taxon>Bacteria</taxon>
        <taxon>Bacillati</taxon>
        <taxon>Actinomycetota</taxon>
        <taxon>Actinomycetes</taxon>
        <taxon>Micromonosporales</taxon>
        <taxon>Micromonosporaceae</taxon>
        <taxon>Asanoa</taxon>
    </lineage>
</organism>
<gene>
    <name evidence="5" type="ORF">DFJ67_0990</name>
</gene>
<dbReference type="EMBL" id="QUMQ01000001">
    <property type="protein sequence ID" value="REF95042.1"/>
    <property type="molecule type" value="Genomic_DNA"/>
</dbReference>
<feature type="compositionally biased region" description="Low complexity" evidence="1">
    <location>
        <begin position="33"/>
        <end position="45"/>
    </location>
</feature>
<dbReference type="AlphaFoldDB" id="A0A3D9ZF06"/>
<protein>
    <submittedName>
        <fullName evidence="5">Sporulation and spore germination protein</fullName>
    </submittedName>
</protein>
<dbReference type="Pfam" id="PF10647">
    <property type="entry name" value="Gmad1"/>
    <property type="match status" value="1"/>
</dbReference>
<feature type="signal peptide" evidence="2">
    <location>
        <begin position="1"/>
        <end position="20"/>
    </location>
</feature>
<comment type="caution">
    <text evidence="5">The sequence shown here is derived from an EMBL/GenBank/DDBJ whole genome shotgun (WGS) entry which is preliminary data.</text>
</comment>
<sequence length="597" mass="63022">MRRRLAAAALAVGLSAGLMAGCGIPDHTEVEVEGVGPQSGSGPQPNIAPQPKKPIDATNTKEFVTNFLAAAAGEFDVKETTDRLEAYVAGGALGADPLKDGVTVVKVESLDTKNDRDFTLRVMKLGVLNNEGEILTLPEGAPKSATYRLTVVPDSAGIGWHLAEVPPGMPLLDVEALKTYYRERPVYFWNKEKTAMVPDLRWLPSEVGTSRVPTELLKMIAAGPSAIADVAMAVPGSSKLLGNALIDDEVLTMNWSSDATKDDYQELLAKQVAWTVRGTDLTPDKLILKINGQIVSEYDVESDLLEKTSYPIGAEVHPYAILDGKVRAIGSPAGTPGPDPLTGAADQNLRWAAFDRSGDALAAATVARDDKALLRVGTTAPGSAVSTVVAVQGIQPTSAPVWLPRSGLGLAVTDSGLWQFDATGKRRKIDSGEIPGKLTAVATAPDGQRLAVLAGGQVYFVPVSVVNGVVTLYGSRPLFTGLTSLTAVAWTAETRLSVGGTDPETAKHSIVDVTVDGGSQTPRINNVEAEIAMIAVYPENFPLGRDSVVLYQADNRSWMARGGLPTELGRSSLPGEPTNASPPPDEQSQPVSPFFVY</sequence>
<evidence type="ECO:0000259" key="3">
    <source>
        <dbReference type="Pfam" id="PF10646"/>
    </source>
</evidence>
<feature type="domain" description="Lipoprotein LpqB C-terminal" evidence="4">
    <location>
        <begin position="341"/>
        <end position="561"/>
    </location>
</feature>
<evidence type="ECO:0000259" key="4">
    <source>
        <dbReference type="Pfam" id="PF10647"/>
    </source>
</evidence>
<feature type="region of interest" description="Disordered" evidence="1">
    <location>
        <begin position="562"/>
        <end position="597"/>
    </location>
</feature>
<keyword evidence="6" id="KW-1185">Reference proteome</keyword>
<feature type="region of interest" description="Disordered" evidence="1">
    <location>
        <begin position="30"/>
        <end position="55"/>
    </location>
</feature>
<evidence type="ECO:0000256" key="2">
    <source>
        <dbReference type="SAM" id="SignalP"/>
    </source>
</evidence>
<name>A0A3D9ZF06_9ACTN</name>
<feature type="chain" id="PRO_5038581764" evidence="2">
    <location>
        <begin position="21"/>
        <end position="597"/>
    </location>
</feature>
<dbReference type="Proteomes" id="UP000256913">
    <property type="component" value="Unassembled WGS sequence"/>
</dbReference>
<dbReference type="InterPro" id="IPR018910">
    <property type="entry name" value="LpqB_C"/>
</dbReference>